<evidence type="ECO:0000313" key="9">
    <source>
        <dbReference type="Proteomes" id="UP001079657"/>
    </source>
</evidence>
<comment type="pathway">
    <text evidence="7">Protein modification; lipoprotein biosynthesis (diacylglyceryl transfer).</text>
</comment>
<gene>
    <name evidence="7" type="primary">lgt</name>
    <name evidence="8" type="ORF">OXH55_05640</name>
</gene>
<dbReference type="PANTHER" id="PTHR30589">
    <property type="entry name" value="PROLIPOPROTEIN DIACYLGLYCERYL TRANSFERASE"/>
    <property type="match status" value="1"/>
</dbReference>
<dbReference type="RefSeq" id="WP_268048687.1">
    <property type="nucleotide sequence ID" value="NZ_JAPQES010000001.1"/>
</dbReference>
<keyword evidence="9" id="KW-1185">Reference proteome</keyword>
<dbReference type="NCBIfam" id="NF000778">
    <property type="entry name" value="PRK00052.3-4"/>
    <property type="match status" value="1"/>
</dbReference>
<dbReference type="EMBL" id="JAPQES010000001">
    <property type="protein sequence ID" value="MCY6370109.1"/>
    <property type="molecule type" value="Genomic_DNA"/>
</dbReference>
<dbReference type="EC" id="2.5.1.145" evidence="7"/>
<sequence>MKPVLFEIFGLKIYGYGAMIAIGIVFALILLSKRSKKKGYDEDKIWDMSMFTIILGVLGGKILYIITEIKYIIANPSSIIKDFGSGFVIYGAIIGGILGIVLYCKKKKWSVLGILDLVIPSLPLAQGFGRIGCFLAGCCYGRETHLPIGVIFKDSLFAPQGIRLHPTQLYSSAFDFCLALFLIWYDKKERQDGKLFSMYVIIYSIGRFIVEFLRNDPRGNVGILSTSQFIAIFTLIIGIIIFNIQRLKKAKA</sequence>
<dbReference type="NCBIfam" id="TIGR00544">
    <property type="entry name" value="lgt"/>
    <property type="match status" value="1"/>
</dbReference>
<feature type="transmembrane region" description="Helical" evidence="7">
    <location>
        <begin position="195"/>
        <end position="213"/>
    </location>
</feature>
<keyword evidence="8" id="KW-0328">Glycosyltransferase</keyword>
<evidence type="ECO:0000256" key="5">
    <source>
        <dbReference type="ARBA" id="ARBA00022989"/>
    </source>
</evidence>
<dbReference type="Pfam" id="PF01790">
    <property type="entry name" value="LGT"/>
    <property type="match status" value="1"/>
</dbReference>
<comment type="similarity">
    <text evidence="1 7">Belongs to the Lgt family.</text>
</comment>
<feature type="transmembrane region" description="Helical" evidence="7">
    <location>
        <begin position="45"/>
        <end position="67"/>
    </location>
</feature>
<evidence type="ECO:0000256" key="2">
    <source>
        <dbReference type="ARBA" id="ARBA00022475"/>
    </source>
</evidence>
<dbReference type="GO" id="GO:0016757">
    <property type="term" value="F:glycosyltransferase activity"/>
    <property type="evidence" value="ECO:0007669"/>
    <property type="project" value="UniProtKB-KW"/>
</dbReference>
<feature type="transmembrane region" description="Helical" evidence="7">
    <location>
        <begin position="87"/>
        <end position="104"/>
    </location>
</feature>
<proteinExistence type="inferred from homology"/>
<feature type="binding site" evidence="7">
    <location>
        <position position="130"/>
    </location>
    <ligand>
        <name>a 1,2-diacyl-sn-glycero-3-phospho-(1'-sn-glycerol)</name>
        <dbReference type="ChEBI" id="CHEBI:64716"/>
    </ligand>
</feature>
<evidence type="ECO:0000313" key="8">
    <source>
        <dbReference type="EMBL" id="MCY6370109.1"/>
    </source>
</evidence>
<keyword evidence="3 7" id="KW-0808">Transferase</keyword>
<feature type="transmembrane region" description="Helical" evidence="7">
    <location>
        <begin position="225"/>
        <end position="244"/>
    </location>
</feature>
<keyword evidence="2 7" id="KW-1003">Cell membrane</keyword>
<dbReference type="InterPro" id="IPR001640">
    <property type="entry name" value="Lgt"/>
</dbReference>
<protein>
    <recommendedName>
        <fullName evidence="7">Phosphatidylglycerol--prolipoprotein diacylglyceryl transferase</fullName>
        <ecNumber evidence="7">2.5.1.145</ecNumber>
    </recommendedName>
</protein>
<keyword evidence="6 7" id="KW-0472">Membrane</keyword>
<accession>A0ABT4CQ32</accession>
<evidence type="ECO:0000256" key="6">
    <source>
        <dbReference type="ARBA" id="ARBA00023136"/>
    </source>
</evidence>
<dbReference type="HAMAP" id="MF_01147">
    <property type="entry name" value="Lgt"/>
    <property type="match status" value="1"/>
</dbReference>
<comment type="function">
    <text evidence="7">Catalyzes the transfer of the diacylglyceryl group from phosphatidylglycerol to the sulfhydryl group of the N-terminal cysteine of a prolipoprotein, the first step in the formation of mature lipoproteins.</text>
</comment>
<comment type="caution">
    <text evidence="8">The sequence shown here is derived from an EMBL/GenBank/DDBJ whole genome shotgun (WGS) entry which is preliminary data.</text>
</comment>
<feature type="transmembrane region" description="Helical" evidence="7">
    <location>
        <begin position="13"/>
        <end position="33"/>
    </location>
</feature>
<evidence type="ECO:0000256" key="1">
    <source>
        <dbReference type="ARBA" id="ARBA00007150"/>
    </source>
</evidence>
<comment type="catalytic activity">
    <reaction evidence="7">
        <text>L-cysteinyl-[prolipoprotein] + a 1,2-diacyl-sn-glycero-3-phospho-(1'-sn-glycerol) = an S-1,2-diacyl-sn-glyceryl-L-cysteinyl-[prolipoprotein] + sn-glycerol 1-phosphate + H(+)</text>
        <dbReference type="Rhea" id="RHEA:56712"/>
        <dbReference type="Rhea" id="RHEA-COMP:14679"/>
        <dbReference type="Rhea" id="RHEA-COMP:14680"/>
        <dbReference type="ChEBI" id="CHEBI:15378"/>
        <dbReference type="ChEBI" id="CHEBI:29950"/>
        <dbReference type="ChEBI" id="CHEBI:57685"/>
        <dbReference type="ChEBI" id="CHEBI:64716"/>
        <dbReference type="ChEBI" id="CHEBI:140658"/>
        <dbReference type="EC" id="2.5.1.145"/>
    </reaction>
</comment>
<dbReference type="PANTHER" id="PTHR30589:SF0">
    <property type="entry name" value="PHOSPHATIDYLGLYCEROL--PROLIPOPROTEIN DIACYLGLYCERYL TRANSFERASE"/>
    <property type="match status" value="1"/>
</dbReference>
<organism evidence="8 9">
    <name type="scientific">Clostridium ganghwense</name>
    <dbReference type="NCBI Taxonomy" id="312089"/>
    <lineage>
        <taxon>Bacteria</taxon>
        <taxon>Bacillati</taxon>
        <taxon>Bacillota</taxon>
        <taxon>Clostridia</taxon>
        <taxon>Eubacteriales</taxon>
        <taxon>Clostridiaceae</taxon>
        <taxon>Clostridium</taxon>
    </lineage>
</organism>
<evidence type="ECO:0000256" key="4">
    <source>
        <dbReference type="ARBA" id="ARBA00022692"/>
    </source>
</evidence>
<evidence type="ECO:0000256" key="3">
    <source>
        <dbReference type="ARBA" id="ARBA00022679"/>
    </source>
</evidence>
<reference evidence="8" key="1">
    <citation type="submission" date="2022-12" db="EMBL/GenBank/DDBJ databases">
        <authorList>
            <person name="Wang J."/>
        </authorList>
    </citation>
    <scope>NUCLEOTIDE SEQUENCE</scope>
    <source>
        <strain evidence="8">HY-42-06</strain>
    </source>
</reference>
<keyword evidence="5 7" id="KW-1133">Transmembrane helix</keyword>
<evidence type="ECO:0000256" key="7">
    <source>
        <dbReference type="HAMAP-Rule" id="MF_01147"/>
    </source>
</evidence>
<keyword evidence="4 7" id="KW-0812">Transmembrane</keyword>
<dbReference type="Proteomes" id="UP001079657">
    <property type="component" value="Unassembled WGS sequence"/>
</dbReference>
<comment type="subcellular location">
    <subcellularLocation>
        <location evidence="7">Cell membrane</location>
        <topology evidence="7">Multi-pass membrane protein</topology>
    </subcellularLocation>
</comment>
<name>A0ABT4CQ32_9CLOT</name>